<protein>
    <submittedName>
        <fullName evidence="1">Uncharacterized protein</fullName>
    </submittedName>
</protein>
<evidence type="ECO:0000313" key="2">
    <source>
        <dbReference type="Proteomes" id="UP000626109"/>
    </source>
</evidence>
<evidence type="ECO:0000313" key="1">
    <source>
        <dbReference type="EMBL" id="CAE8720956.1"/>
    </source>
</evidence>
<accession>A0A813L5D2</accession>
<organism evidence="1 2">
    <name type="scientific">Polarella glacialis</name>
    <name type="common">Dinoflagellate</name>
    <dbReference type="NCBI Taxonomy" id="89957"/>
    <lineage>
        <taxon>Eukaryota</taxon>
        <taxon>Sar</taxon>
        <taxon>Alveolata</taxon>
        <taxon>Dinophyceae</taxon>
        <taxon>Suessiales</taxon>
        <taxon>Suessiaceae</taxon>
        <taxon>Polarella</taxon>
    </lineage>
</organism>
<feature type="non-terminal residue" evidence="1">
    <location>
        <position position="108"/>
    </location>
</feature>
<comment type="caution">
    <text evidence="1">The sequence shown here is derived from an EMBL/GenBank/DDBJ whole genome shotgun (WGS) entry which is preliminary data.</text>
</comment>
<proteinExistence type="predicted"/>
<dbReference type="AlphaFoldDB" id="A0A813L5D2"/>
<name>A0A813L5D2_POLGL</name>
<feature type="non-terminal residue" evidence="1">
    <location>
        <position position="1"/>
    </location>
</feature>
<reference evidence="1" key="1">
    <citation type="submission" date="2021-02" db="EMBL/GenBank/DDBJ databases">
        <authorList>
            <person name="Dougan E. K."/>
            <person name="Rhodes N."/>
            <person name="Thang M."/>
            <person name="Chan C."/>
        </authorList>
    </citation>
    <scope>NUCLEOTIDE SEQUENCE</scope>
</reference>
<dbReference type="EMBL" id="CAJNNW010033932">
    <property type="protein sequence ID" value="CAE8720956.1"/>
    <property type="molecule type" value="Genomic_DNA"/>
</dbReference>
<sequence length="108" mass="10857">ELLAVHTAGFLTSFVESSASKENCARFLQLQRAPGISHPGLTEVAASAALEQCGADENAGESSPADLYVVQGSEAASRAASGSLLAVLDAVLDPASAVSCGMALTRPP</sequence>
<dbReference type="Proteomes" id="UP000626109">
    <property type="component" value="Unassembled WGS sequence"/>
</dbReference>
<gene>
    <name evidence="1" type="ORF">PGLA2088_LOCUS41635</name>
</gene>